<sequence length="122" mass="13474">MYLMTATKPDIAFAVSKASRTLETPSHDDFIQVKRILRYLKGTIECGIHYNSRENNHVLECFSVVDHAGDSTTGHSTTGVVCNFGGGVITWLRSNQVWPFQAQMCIMCSTLAKGNIFSTVQA</sequence>
<dbReference type="EMBL" id="GEBQ01001343">
    <property type="protein sequence ID" value="JAT38634.1"/>
    <property type="molecule type" value="Transcribed_RNA"/>
</dbReference>
<evidence type="ECO:0008006" key="2">
    <source>
        <dbReference type="Google" id="ProtNLM"/>
    </source>
</evidence>
<dbReference type="PANTHER" id="PTHR11439">
    <property type="entry name" value="GAG-POL-RELATED RETROTRANSPOSON"/>
    <property type="match status" value="1"/>
</dbReference>
<accession>A0A1B6MRT3</accession>
<protein>
    <recommendedName>
        <fullName evidence="2">Reverse transcriptase Ty1/copia-type domain-containing protein</fullName>
    </recommendedName>
</protein>
<dbReference type="AlphaFoldDB" id="A0A1B6MRT3"/>
<gene>
    <name evidence="1" type="ORF">g.51204</name>
</gene>
<name>A0A1B6MRT3_9HEMI</name>
<reference evidence="1" key="1">
    <citation type="submission" date="2015-11" db="EMBL/GenBank/DDBJ databases">
        <title>De novo transcriptome assembly of four potential Pierce s Disease insect vectors from Arizona vineyards.</title>
        <authorList>
            <person name="Tassone E.E."/>
        </authorList>
    </citation>
    <scope>NUCLEOTIDE SEQUENCE</scope>
</reference>
<evidence type="ECO:0000313" key="1">
    <source>
        <dbReference type="EMBL" id="JAT38634.1"/>
    </source>
</evidence>
<organism evidence="1">
    <name type="scientific">Graphocephala atropunctata</name>
    <dbReference type="NCBI Taxonomy" id="36148"/>
    <lineage>
        <taxon>Eukaryota</taxon>
        <taxon>Metazoa</taxon>
        <taxon>Ecdysozoa</taxon>
        <taxon>Arthropoda</taxon>
        <taxon>Hexapoda</taxon>
        <taxon>Insecta</taxon>
        <taxon>Pterygota</taxon>
        <taxon>Neoptera</taxon>
        <taxon>Paraneoptera</taxon>
        <taxon>Hemiptera</taxon>
        <taxon>Auchenorrhyncha</taxon>
        <taxon>Membracoidea</taxon>
        <taxon>Cicadellidae</taxon>
        <taxon>Cicadellinae</taxon>
        <taxon>Cicadellini</taxon>
        <taxon>Graphocephala</taxon>
    </lineage>
</organism>
<proteinExistence type="predicted"/>